<keyword evidence="3" id="KW-1185">Reference proteome</keyword>
<evidence type="ECO:0000256" key="1">
    <source>
        <dbReference type="SAM" id="Phobius"/>
    </source>
</evidence>
<accession>A0A0H2M7Y4</accession>
<reference evidence="2 3" key="1">
    <citation type="submission" date="2015-03" db="EMBL/GenBank/DDBJ databases">
        <title>Genome sequence of Variovorax paradoxus TBEA6.</title>
        <authorList>
            <person name="Poehlein A."/>
            <person name="Schuldes J."/>
            <person name="Wuebbeler J.H."/>
            <person name="Hiessl S."/>
            <person name="Steinbuechel A."/>
            <person name="Daniel R."/>
        </authorList>
    </citation>
    <scope>NUCLEOTIDE SEQUENCE [LARGE SCALE GENOMIC DNA]</scope>
    <source>
        <strain evidence="2 3">TBEA6</strain>
    </source>
</reference>
<evidence type="ECO:0000313" key="2">
    <source>
        <dbReference type="EMBL" id="KLN58599.1"/>
    </source>
</evidence>
<dbReference type="RefSeq" id="WP_196305654.1">
    <property type="nucleotide sequence ID" value="NZ_JZWI01000002.1"/>
</dbReference>
<organism evidence="2 3">
    <name type="scientific">Variovorax paradoxus</name>
    <dbReference type="NCBI Taxonomy" id="34073"/>
    <lineage>
        <taxon>Bacteria</taxon>
        <taxon>Pseudomonadati</taxon>
        <taxon>Pseudomonadota</taxon>
        <taxon>Betaproteobacteria</taxon>
        <taxon>Burkholderiales</taxon>
        <taxon>Comamonadaceae</taxon>
        <taxon>Variovorax</taxon>
    </lineage>
</organism>
<keyword evidence="1" id="KW-1133">Transmembrane helix</keyword>
<keyword evidence="1" id="KW-0472">Membrane</keyword>
<evidence type="ECO:0000313" key="3">
    <source>
        <dbReference type="Proteomes" id="UP000035170"/>
    </source>
</evidence>
<protein>
    <submittedName>
        <fullName evidence="2">Uncharacterized protein</fullName>
    </submittedName>
</protein>
<name>A0A0H2M7Y4_VARPD</name>
<comment type="caution">
    <text evidence="2">The sequence shown here is derived from an EMBL/GenBank/DDBJ whole genome shotgun (WGS) entry which is preliminary data.</text>
</comment>
<dbReference type="Proteomes" id="UP000035170">
    <property type="component" value="Unassembled WGS sequence"/>
</dbReference>
<dbReference type="AlphaFoldDB" id="A0A0H2M7Y4"/>
<dbReference type="PATRIC" id="fig|34073.19.peg.321"/>
<gene>
    <name evidence="2" type="ORF">VPARA_03210</name>
</gene>
<sequence>MTTSLHSEKNLLPLPTLSVARAHALAAHRLPVTLTLAAIILSVLGVKP</sequence>
<feature type="transmembrane region" description="Helical" evidence="1">
    <location>
        <begin position="20"/>
        <end position="46"/>
    </location>
</feature>
<proteinExistence type="predicted"/>
<dbReference type="EMBL" id="JZWI01000002">
    <property type="protein sequence ID" value="KLN58599.1"/>
    <property type="molecule type" value="Genomic_DNA"/>
</dbReference>
<keyword evidence="1" id="KW-0812">Transmembrane</keyword>